<evidence type="ECO:0000256" key="1">
    <source>
        <dbReference type="SAM" id="MobiDB-lite"/>
    </source>
</evidence>
<evidence type="ECO:0000313" key="3">
    <source>
        <dbReference type="WBParaSite" id="L893_g6173.t1"/>
    </source>
</evidence>
<sequence length="67" mass="7771">MESKSDHDEVAPGRHMTTGRPEDQVGRRIIMMVQTTEERIPGKKNPELYRPVDHPLSLLNPKRFSFI</sequence>
<reference evidence="3" key="1">
    <citation type="submission" date="2016-11" db="UniProtKB">
        <authorList>
            <consortium name="WormBaseParasite"/>
        </authorList>
    </citation>
    <scope>IDENTIFICATION</scope>
</reference>
<keyword evidence="2" id="KW-1185">Reference proteome</keyword>
<feature type="region of interest" description="Disordered" evidence="1">
    <location>
        <begin position="1"/>
        <end position="26"/>
    </location>
</feature>
<dbReference type="AlphaFoldDB" id="A0A1I8AJQ2"/>
<feature type="compositionally biased region" description="Basic and acidic residues" evidence="1">
    <location>
        <begin position="1"/>
        <end position="12"/>
    </location>
</feature>
<dbReference type="Proteomes" id="UP000095287">
    <property type="component" value="Unplaced"/>
</dbReference>
<evidence type="ECO:0000313" key="2">
    <source>
        <dbReference type="Proteomes" id="UP000095287"/>
    </source>
</evidence>
<protein>
    <submittedName>
        <fullName evidence="3">Uncharacterized protein</fullName>
    </submittedName>
</protein>
<name>A0A1I8AJQ2_9BILA</name>
<dbReference type="WBParaSite" id="L893_g6173.t1">
    <property type="protein sequence ID" value="L893_g6173.t1"/>
    <property type="gene ID" value="L893_g6173"/>
</dbReference>
<organism evidence="2 3">
    <name type="scientific">Steinernema glaseri</name>
    <dbReference type="NCBI Taxonomy" id="37863"/>
    <lineage>
        <taxon>Eukaryota</taxon>
        <taxon>Metazoa</taxon>
        <taxon>Ecdysozoa</taxon>
        <taxon>Nematoda</taxon>
        <taxon>Chromadorea</taxon>
        <taxon>Rhabditida</taxon>
        <taxon>Tylenchina</taxon>
        <taxon>Panagrolaimomorpha</taxon>
        <taxon>Strongyloidoidea</taxon>
        <taxon>Steinernematidae</taxon>
        <taxon>Steinernema</taxon>
    </lineage>
</organism>
<proteinExistence type="predicted"/>
<accession>A0A1I8AJQ2</accession>